<dbReference type="CDD" id="cd00268">
    <property type="entry name" value="DEADc"/>
    <property type="match status" value="1"/>
</dbReference>
<dbReference type="PROSITE" id="PS51195">
    <property type="entry name" value="Q_MOTIF"/>
    <property type="match status" value="1"/>
</dbReference>
<dbReference type="InterPro" id="IPR044742">
    <property type="entry name" value="DEAD/DEAH_RhlB"/>
</dbReference>
<evidence type="ECO:0000313" key="11">
    <source>
        <dbReference type="Proteomes" id="UP000609064"/>
    </source>
</evidence>
<dbReference type="Pfam" id="PF00271">
    <property type="entry name" value="Helicase_C"/>
    <property type="match status" value="1"/>
</dbReference>
<name>A0A916Z2V1_9BACT</name>
<keyword evidence="4" id="KW-0067">ATP-binding</keyword>
<dbReference type="PANTHER" id="PTHR47959">
    <property type="entry name" value="ATP-DEPENDENT RNA HELICASE RHLE-RELATED"/>
    <property type="match status" value="1"/>
</dbReference>
<feature type="short sequence motif" description="Q motif" evidence="6">
    <location>
        <begin position="1"/>
        <end position="29"/>
    </location>
</feature>
<dbReference type="InterPro" id="IPR001650">
    <property type="entry name" value="Helicase_C-like"/>
</dbReference>
<dbReference type="PROSITE" id="PS51192">
    <property type="entry name" value="HELICASE_ATP_BIND_1"/>
    <property type="match status" value="1"/>
</dbReference>
<dbReference type="EMBL" id="BMKK01000009">
    <property type="protein sequence ID" value="GGD71934.1"/>
    <property type="molecule type" value="Genomic_DNA"/>
</dbReference>
<evidence type="ECO:0000256" key="1">
    <source>
        <dbReference type="ARBA" id="ARBA00022741"/>
    </source>
</evidence>
<dbReference type="InterPro" id="IPR011545">
    <property type="entry name" value="DEAD/DEAH_box_helicase_dom"/>
</dbReference>
<dbReference type="PROSITE" id="PS51194">
    <property type="entry name" value="HELICASE_CTER"/>
    <property type="match status" value="1"/>
</dbReference>
<evidence type="ECO:0000259" key="8">
    <source>
        <dbReference type="PROSITE" id="PS51194"/>
    </source>
</evidence>
<comment type="caution">
    <text evidence="10">The sequence shown here is derived from an EMBL/GenBank/DDBJ whole genome shotgun (WGS) entry which is preliminary data.</text>
</comment>
<reference evidence="10" key="2">
    <citation type="submission" date="2020-09" db="EMBL/GenBank/DDBJ databases">
        <authorList>
            <person name="Sun Q."/>
            <person name="Zhou Y."/>
        </authorList>
    </citation>
    <scope>NUCLEOTIDE SEQUENCE</scope>
    <source>
        <strain evidence="10">CGMCC 1.15958</strain>
    </source>
</reference>
<dbReference type="GO" id="GO:0003724">
    <property type="term" value="F:RNA helicase activity"/>
    <property type="evidence" value="ECO:0007669"/>
    <property type="project" value="InterPro"/>
</dbReference>
<dbReference type="PANTHER" id="PTHR47959:SF13">
    <property type="entry name" value="ATP-DEPENDENT RNA HELICASE RHLE"/>
    <property type="match status" value="1"/>
</dbReference>
<organism evidence="10 11">
    <name type="scientific">Emticicia aquatilis</name>
    <dbReference type="NCBI Taxonomy" id="1537369"/>
    <lineage>
        <taxon>Bacteria</taxon>
        <taxon>Pseudomonadati</taxon>
        <taxon>Bacteroidota</taxon>
        <taxon>Cytophagia</taxon>
        <taxon>Cytophagales</taxon>
        <taxon>Leadbetterellaceae</taxon>
        <taxon>Emticicia</taxon>
    </lineage>
</organism>
<evidence type="ECO:0000256" key="6">
    <source>
        <dbReference type="PROSITE-ProRule" id="PRU00552"/>
    </source>
</evidence>
<feature type="domain" description="Helicase C-terminal" evidence="8">
    <location>
        <begin position="231"/>
        <end position="379"/>
    </location>
</feature>
<dbReference type="Proteomes" id="UP000609064">
    <property type="component" value="Unassembled WGS sequence"/>
</dbReference>
<feature type="domain" description="Helicase ATP-binding" evidence="7">
    <location>
        <begin position="32"/>
        <end position="208"/>
    </location>
</feature>
<dbReference type="SMART" id="SM00487">
    <property type="entry name" value="DEXDc"/>
    <property type="match status" value="1"/>
</dbReference>
<evidence type="ECO:0000256" key="2">
    <source>
        <dbReference type="ARBA" id="ARBA00022801"/>
    </source>
</evidence>
<dbReference type="GO" id="GO:0003676">
    <property type="term" value="F:nucleic acid binding"/>
    <property type="evidence" value="ECO:0007669"/>
    <property type="project" value="InterPro"/>
</dbReference>
<sequence>MKFDDYSISHELKKNIAELGFKRPTDIQFKSIPPILKGEDVLAIAQTGTGKTAAFAIPIISILQEMKHSVRYEEGVKCIVLEPTRELALQVTEVFQKMAKGTKVETLCLFGGVDQAPQVDKLVKGVDILIATPGRMFDLIYQKHLKITGVEILVLDEADHMLDLGFIKDIQDVKKFLPKFHQTLFFSATINEQIKKVAYSLVRNAIRIQLSPKDPVAKNIKHSVAFVEMDDKRFFLERVINENPESKILVFVRTKVRAERVKSAMQRVGIESETIHGDKEQLDRLSVLDKFRSGEVKILIATDVSARGIDIPNVDYVVNYDLPDVPENYVHRVGRTGRGMQKGLAVSFCATEEKPILDEIEGFMGKKIRVLELDKQEYNETIDFSKDTTNYDLKALLKEAEELDALKKKTKKKKK</sequence>
<reference evidence="10" key="1">
    <citation type="journal article" date="2014" name="Int. J. Syst. Evol. Microbiol.">
        <title>Complete genome sequence of Corynebacterium casei LMG S-19264T (=DSM 44701T), isolated from a smear-ripened cheese.</title>
        <authorList>
            <consortium name="US DOE Joint Genome Institute (JGI-PGF)"/>
            <person name="Walter F."/>
            <person name="Albersmeier A."/>
            <person name="Kalinowski J."/>
            <person name="Ruckert C."/>
        </authorList>
    </citation>
    <scope>NUCLEOTIDE SEQUENCE</scope>
    <source>
        <strain evidence="10">CGMCC 1.15958</strain>
    </source>
</reference>
<gene>
    <name evidence="10" type="ORF">GCM10011514_40080</name>
</gene>
<dbReference type="InterPro" id="IPR014001">
    <property type="entry name" value="Helicase_ATP-bd"/>
</dbReference>
<dbReference type="CDD" id="cd18787">
    <property type="entry name" value="SF2_C_DEAD"/>
    <property type="match status" value="1"/>
</dbReference>
<dbReference type="SMART" id="SM00490">
    <property type="entry name" value="HELICc"/>
    <property type="match status" value="1"/>
</dbReference>
<evidence type="ECO:0000256" key="3">
    <source>
        <dbReference type="ARBA" id="ARBA00022806"/>
    </source>
</evidence>
<dbReference type="GO" id="GO:0016787">
    <property type="term" value="F:hydrolase activity"/>
    <property type="evidence" value="ECO:0007669"/>
    <property type="project" value="UniProtKB-KW"/>
</dbReference>
<evidence type="ECO:0000256" key="5">
    <source>
        <dbReference type="ARBA" id="ARBA00038437"/>
    </source>
</evidence>
<keyword evidence="1" id="KW-0547">Nucleotide-binding</keyword>
<dbReference type="GO" id="GO:0005829">
    <property type="term" value="C:cytosol"/>
    <property type="evidence" value="ECO:0007669"/>
    <property type="project" value="TreeGrafter"/>
</dbReference>
<dbReference type="SUPFAM" id="SSF52540">
    <property type="entry name" value="P-loop containing nucleoside triphosphate hydrolases"/>
    <property type="match status" value="1"/>
</dbReference>
<dbReference type="InterPro" id="IPR014014">
    <property type="entry name" value="RNA_helicase_DEAD_Q_motif"/>
</dbReference>
<comment type="similarity">
    <text evidence="5">Belongs to the DEAD box helicase family.</text>
</comment>
<evidence type="ECO:0000259" key="9">
    <source>
        <dbReference type="PROSITE" id="PS51195"/>
    </source>
</evidence>
<keyword evidence="11" id="KW-1185">Reference proteome</keyword>
<evidence type="ECO:0000313" key="10">
    <source>
        <dbReference type="EMBL" id="GGD71934.1"/>
    </source>
</evidence>
<evidence type="ECO:0000256" key="4">
    <source>
        <dbReference type="ARBA" id="ARBA00022840"/>
    </source>
</evidence>
<keyword evidence="2" id="KW-0378">Hydrolase</keyword>
<dbReference type="GO" id="GO:0005524">
    <property type="term" value="F:ATP binding"/>
    <property type="evidence" value="ECO:0007669"/>
    <property type="project" value="UniProtKB-KW"/>
</dbReference>
<keyword evidence="3 10" id="KW-0347">Helicase</keyword>
<evidence type="ECO:0000259" key="7">
    <source>
        <dbReference type="PROSITE" id="PS51192"/>
    </source>
</evidence>
<dbReference type="InterPro" id="IPR050079">
    <property type="entry name" value="DEAD_box_RNA_helicase"/>
</dbReference>
<proteinExistence type="inferred from homology"/>
<dbReference type="InterPro" id="IPR027417">
    <property type="entry name" value="P-loop_NTPase"/>
</dbReference>
<dbReference type="RefSeq" id="WP_188768769.1">
    <property type="nucleotide sequence ID" value="NZ_BMKK01000009.1"/>
</dbReference>
<dbReference type="Gene3D" id="3.40.50.300">
    <property type="entry name" value="P-loop containing nucleotide triphosphate hydrolases"/>
    <property type="match status" value="2"/>
</dbReference>
<dbReference type="Pfam" id="PF00270">
    <property type="entry name" value="DEAD"/>
    <property type="match status" value="1"/>
</dbReference>
<accession>A0A916Z2V1</accession>
<dbReference type="AlphaFoldDB" id="A0A916Z2V1"/>
<feature type="domain" description="DEAD-box RNA helicase Q" evidence="9">
    <location>
        <begin position="1"/>
        <end position="29"/>
    </location>
</feature>
<protein>
    <submittedName>
        <fullName evidence="10">DEAD/DEAH box helicase</fullName>
    </submittedName>
</protein>